<sequence>MEDTEEDYTDPPSILTRAKDALLYPLRIALSPTLLRTYLRTALLLLTSSLLFALAVIAYTSFYYAHIPIRGLGVPVYLQFQHAAPAPILDTPATKERSPFGIAHLEGLVARQKYDVAVEMVVPRSERNLGAGNWMLGLELRGPGTKGGGVKGLLGWEEEWESVDFSHGPDAGTEKEVVNNEGPGVKSPENAVVLARSRRPAILTYRSWMTESAYRVLRLPLYVVGWGMESEVVRVGMMEGVEFEKGWRNVPASLRLELRSKVPLEVYKVSVRFAAKLEGLRWVMYQYRLTSFVVFTTLFWGTEMAVVLSTWAVFTLLFSGPPIKEEIEGRKIKEEGEGQATPKTEPGDSEPTTPLSDTSRTFPTLSSQQRLHYSSGETSKIKGDRETPALKDIPPRTEAEADDEDEDEDADFILEEPVPNSAANILSDSGIGTSMESERVGDRGMVRRRSGGMRDK</sequence>
<feature type="transmembrane region" description="Helical" evidence="8">
    <location>
        <begin position="42"/>
        <end position="65"/>
    </location>
</feature>
<dbReference type="GO" id="GO:0006629">
    <property type="term" value="P:lipid metabolic process"/>
    <property type="evidence" value="ECO:0007669"/>
    <property type="project" value="UniProtKB-KW"/>
</dbReference>
<keyword evidence="10" id="KW-1185">Reference proteome</keyword>
<dbReference type="Proteomes" id="UP000799770">
    <property type="component" value="Unassembled WGS sequence"/>
</dbReference>
<dbReference type="PANTHER" id="PTHR21212:SF0">
    <property type="entry name" value="SEIPIN"/>
    <property type="match status" value="1"/>
</dbReference>
<dbReference type="InterPro" id="IPR009617">
    <property type="entry name" value="Seipin"/>
</dbReference>
<evidence type="ECO:0000313" key="10">
    <source>
        <dbReference type="Proteomes" id="UP000799770"/>
    </source>
</evidence>
<evidence type="ECO:0000256" key="8">
    <source>
        <dbReference type="SAM" id="Phobius"/>
    </source>
</evidence>
<feature type="transmembrane region" description="Helical" evidence="8">
    <location>
        <begin position="289"/>
        <end position="314"/>
    </location>
</feature>
<dbReference type="GO" id="GO:0005789">
    <property type="term" value="C:endoplasmic reticulum membrane"/>
    <property type="evidence" value="ECO:0007669"/>
    <property type="project" value="UniProtKB-SubCell"/>
</dbReference>
<keyword evidence="2 8" id="KW-0812">Transmembrane</keyword>
<feature type="compositionally biased region" description="Basic and acidic residues" evidence="7">
    <location>
        <begin position="379"/>
        <end position="399"/>
    </location>
</feature>
<feature type="region of interest" description="Disordered" evidence="7">
    <location>
        <begin position="328"/>
        <end position="456"/>
    </location>
</feature>
<feature type="compositionally biased region" description="Polar residues" evidence="7">
    <location>
        <begin position="421"/>
        <end position="435"/>
    </location>
</feature>
<keyword evidence="6 8" id="KW-0472">Membrane</keyword>
<dbReference type="CDD" id="cd23995">
    <property type="entry name" value="Seipin_BSCL2_like"/>
    <property type="match status" value="1"/>
</dbReference>
<reference evidence="9" key="1">
    <citation type="journal article" date="2020" name="Stud. Mycol.">
        <title>101 Dothideomycetes genomes: a test case for predicting lifestyles and emergence of pathogens.</title>
        <authorList>
            <person name="Haridas S."/>
            <person name="Albert R."/>
            <person name="Binder M."/>
            <person name="Bloem J."/>
            <person name="Labutti K."/>
            <person name="Salamov A."/>
            <person name="Andreopoulos B."/>
            <person name="Baker S."/>
            <person name="Barry K."/>
            <person name="Bills G."/>
            <person name="Bluhm B."/>
            <person name="Cannon C."/>
            <person name="Castanera R."/>
            <person name="Culley D."/>
            <person name="Daum C."/>
            <person name="Ezra D."/>
            <person name="Gonzalez J."/>
            <person name="Henrissat B."/>
            <person name="Kuo A."/>
            <person name="Liang C."/>
            <person name="Lipzen A."/>
            <person name="Lutzoni F."/>
            <person name="Magnuson J."/>
            <person name="Mondo S."/>
            <person name="Nolan M."/>
            <person name="Ohm R."/>
            <person name="Pangilinan J."/>
            <person name="Park H.-J."/>
            <person name="Ramirez L."/>
            <person name="Alfaro M."/>
            <person name="Sun H."/>
            <person name="Tritt A."/>
            <person name="Yoshinaga Y."/>
            <person name="Zwiers L.-H."/>
            <person name="Turgeon B."/>
            <person name="Goodwin S."/>
            <person name="Spatafora J."/>
            <person name="Crous P."/>
            <person name="Grigoriev I."/>
        </authorList>
    </citation>
    <scope>NUCLEOTIDE SEQUENCE</scope>
    <source>
        <strain evidence="9">CBS 627.86</strain>
    </source>
</reference>
<evidence type="ECO:0000256" key="3">
    <source>
        <dbReference type="ARBA" id="ARBA00022824"/>
    </source>
</evidence>
<proteinExistence type="predicted"/>
<keyword evidence="5" id="KW-0443">Lipid metabolism</keyword>
<feature type="compositionally biased region" description="Acidic residues" evidence="7">
    <location>
        <begin position="400"/>
        <end position="414"/>
    </location>
</feature>
<name>A0A6A5YY25_9PLEO</name>
<evidence type="ECO:0000256" key="5">
    <source>
        <dbReference type="ARBA" id="ARBA00023098"/>
    </source>
</evidence>
<evidence type="ECO:0000256" key="2">
    <source>
        <dbReference type="ARBA" id="ARBA00022692"/>
    </source>
</evidence>
<dbReference type="PANTHER" id="PTHR21212">
    <property type="entry name" value="BERNARDINELLI-SEIP CONGENITAL LIPODYSTROPHY 2 HOMOLOG BSCL2 PROTEIN"/>
    <property type="match status" value="1"/>
</dbReference>
<feature type="compositionally biased region" description="Polar residues" evidence="7">
    <location>
        <begin position="350"/>
        <end position="378"/>
    </location>
</feature>
<gene>
    <name evidence="9" type="ORF">BDV96DRAFT_649690</name>
</gene>
<keyword evidence="3" id="KW-0256">Endoplasmic reticulum</keyword>
<evidence type="ECO:0000256" key="7">
    <source>
        <dbReference type="SAM" id="MobiDB-lite"/>
    </source>
</evidence>
<feature type="compositionally biased region" description="Basic residues" evidence="7">
    <location>
        <begin position="446"/>
        <end position="456"/>
    </location>
</feature>
<organism evidence="9 10">
    <name type="scientific">Lophiotrema nucula</name>
    <dbReference type="NCBI Taxonomy" id="690887"/>
    <lineage>
        <taxon>Eukaryota</taxon>
        <taxon>Fungi</taxon>
        <taxon>Dikarya</taxon>
        <taxon>Ascomycota</taxon>
        <taxon>Pezizomycotina</taxon>
        <taxon>Dothideomycetes</taxon>
        <taxon>Pleosporomycetidae</taxon>
        <taxon>Pleosporales</taxon>
        <taxon>Lophiotremataceae</taxon>
        <taxon>Lophiotrema</taxon>
    </lineage>
</organism>
<dbReference type="Pfam" id="PF06775">
    <property type="entry name" value="Seipin"/>
    <property type="match status" value="1"/>
</dbReference>
<dbReference type="OrthoDB" id="3990054at2759"/>
<protein>
    <submittedName>
        <fullName evidence="9">Putative adipose-regulatory protein-domain-containing protein</fullName>
    </submittedName>
</protein>
<keyword evidence="4 8" id="KW-1133">Transmembrane helix</keyword>
<feature type="compositionally biased region" description="Basic and acidic residues" evidence="7">
    <location>
        <begin position="436"/>
        <end position="445"/>
    </location>
</feature>
<evidence type="ECO:0000256" key="6">
    <source>
        <dbReference type="ARBA" id="ARBA00023136"/>
    </source>
</evidence>
<accession>A0A6A5YY25</accession>
<dbReference type="AlphaFoldDB" id="A0A6A5YY25"/>
<evidence type="ECO:0000256" key="4">
    <source>
        <dbReference type="ARBA" id="ARBA00022989"/>
    </source>
</evidence>
<evidence type="ECO:0000256" key="1">
    <source>
        <dbReference type="ARBA" id="ARBA00004477"/>
    </source>
</evidence>
<dbReference type="EMBL" id="ML977333">
    <property type="protein sequence ID" value="KAF2111714.1"/>
    <property type="molecule type" value="Genomic_DNA"/>
</dbReference>
<comment type="subcellular location">
    <subcellularLocation>
        <location evidence="1">Endoplasmic reticulum membrane</location>
        <topology evidence="1">Multi-pass membrane protein</topology>
    </subcellularLocation>
</comment>
<dbReference type="GO" id="GO:0140042">
    <property type="term" value="P:lipid droplet formation"/>
    <property type="evidence" value="ECO:0007669"/>
    <property type="project" value="UniProtKB-ARBA"/>
</dbReference>
<evidence type="ECO:0000313" key="9">
    <source>
        <dbReference type="EMBL" id="KAF2111714.1"/>
    </source>
</evidence>